<gene>
    <name evidence="6" type="ORF">ISN45_At01g035750</name>
</gene>
<dbReference type="GO" id="GO:0051082">
    <property type="term" value="F:unfolded protein binding"/>
    <property type="evidence" value="ECO:0007669"/>
    <property type="project" value="TreeGrafter"/>
</dbReference>
<name>A0A8T2GMR7_9BRAS</name>
<dbReference type="PANTHER" id="PTHR21237">
    <property type="entry name" value="GRPE PROTEIN"/>
    <property type="match status" value="1"/>
</dbReference>
<comment type="subunit">
    <text evidence="2">Homodimer.</text>
</comment>
<dbReference type="PANTHER" id="PTHR21237:SF40">
    <property type="entry name" value="CELL CYCLE AND APOPTOSIS REGULATOR PROTEIN 2"/>
    <property type="match status" value="1"/>
</dbReference>
<evidence type="ECO:0000313" key="7">
    <source>
        <dbReference type="Proteomes" id="UP000694240"/>
    </source>
</evidence>
<dbReference type="EMBL" id="JAEFBK010000001">
    <property type="protein sequence ID" value="KAG7648590.1"/>
    <property type="molecule type" value="Genomic_DNA"/>
</dbReference>
<dbReference type="FunFam" id="2.30.22.10:FF:000001">
    <property type="entry name" value="Protein GrpE"/>
    <property type="match status" value="1"/>
</dbReference>
<dbReference type="GO" id="GO:0009507">
    <property type="term" value="C:chloroplast"/>
    <property type="evidence" value="ECO:0007669"/>
    <property type="project" value="TreeGrafter"/>
</dbReference>
<keyword evidence="5" id="KW-0143">Chaperone</keyword>
<keyword evidence="3" id="KW-0963">Cytoplasm</keyword>
<evidence type="ECO:0000256" key="4">
    <source>
        <dbReference type="ARBA" id="ARBA00023016"/>
    </source>
</evidence>
<evidence type="ECO:0000256" key="5">
    <source>
        <dbReference type="ARBA" id="ARBA00023186"/>
    </source>
</evidence>
<dbReference type="Proteomes" id="UP000694240">
    <property type="component" value="Chromosome 1"/>
</dbReference>
<evidence type="ECO:0000256" key="1">
    <source>
        <dbReference type="ARBA" id="ARBA00004496"/>
    </source>
</evidence>
<keyword evidence="7" id="KW-1185">Reference proteome</keyword>
<accession>A0A8T2GMR7</accession>
<evidence type="ECO:0000256" key="2">
    <source>
        <dbReference type="ARBA" id="ARBA00011738"/>
    </source>
</evidence>
<sequence>MVVAGGGGGRSWWWLELMVVGGDDGRCWWWSMVVAAAVVVSDGGDGRWWWWSELVVMADNGHRRWWWLMVNFFLWDSLRLLLPNPTMAISFAIDPSISPCFSFSSPSSSSKTLPLRNNLHFHGRPSPISPLISKPSRKFPIFSAHQTNNNEEANSKQQADVKTLIRSYKQALLNGDETSVTEIETMFCKIEKEKNKMDQKVLSLSMKIASEKEMKIRLQADFDNTRKKLDKDRLSTESNAKVQILKSLLPIIDSFEKAKLQVRVDTDKEKKIDTSYQGIYRQFVEVLRYLRVSVIATVGKPFDPLLHEAISREESEAVKAGIITEELNKGFVLGDRVLRPAKVKVSLGPVNKKTPSAAEEITPSA</sequence>
<dbReference type="GO" id="GO:0051087">
    <property type="term" value="F:protein-folding chaperone binding"/>
    <property type="evidence" value="ECO:0007669"/>
    <property type="project" value="InterPro"/>
</dbReference>
<dbReference type="GO" id="GO:0000774">
    <property type="term" value="F:adenyl-nucleotide exchange factor activity"/>
    <property type="evidence" value="ECO:0007669"/>
    <property type="project" value="InterPro"/>
</dbReference>
<dbReference type="CDD" id="cd00446">
    <property type="entry name" value="GrpE"/>
    <property type="match status" value="1"/>
</dbReference>
<dbReference type="GO" id="GO:0042803">
    <property type="term" value="F:protein homodimerization activity"/>
    <property type="evidence" value="ECO:0007669"/>
    <property type="project" value="InterPro"/>
</dbReference>
<dbReference type="InterPro" id="IPR000740">
    <property type="entry name" value="GrpE"/>
</dbReference>
<evidence type="ECO:0000313" key="6">
    <source>
        <dbReference type="EMBL" id="KAG7648590.1"/>
    </source>
</evidence>
<comment type="caution">
    <text evidence="6">The sequence shown here is derived from an EMBL/GenBank/DDBJ whole genome shotgun (WGS) entry which is preliminary data.</text>
</comment>
<evidence type="ECO:0000256" key="3">
    <source>
        <dbReference type="ARBA" id="ARBA00022490"/>
    </source>
</evidence>
<comment type="subcellular location">
    <subcellularLocation>
        <location evidence="1">Cytoplasm</location>
    </subcellularLocation>
</comment>
<dbReference type="AlphaFoldDB" id="A0A8T2GMR7"/>
<dbReference type="Pfam" id="PF01025">
    <property type="entry name" value="GrpE"/>
    <property type="match status" value="1"/>
</dbReference>
<keyword evidence="4" id="KW-0346">Stress response</keyword>
<organism evidence="6 7">
    <name type="scientific">Arabidopsis thaliana x Arabidopsis arenosa</name>
    <dbReference type="NCBI Taxonomy" id="1240361"/>
    <lineage>
        <taxon>Eukaryota</taxon>
        <taxon>Viridiplantae</taxon>
        <taxon>Streptophyta</taxon>
        <taxon>Embryophyta</taxon>
        <taxon>Tracheophyta</taxon>
        <taxon>Spermatophyta</taxon>
        <taxon>Magnoliopsida</taxon>
        <taxon>eudicotyledons</taxon>
        <taxon>Gunneridae</taxon>
        <taxon>Pentapetalae</taxon>
        <taxon>rosids</taxon>
        <taxon>malvids</taxon>
        <taxon>Brassicales</taxon>
        <taxon>Brassicaceae</taxon>
        <taxon>Camelineae</taxon>
        <taxon>Arabidopsis</taxon>
    </lineage>
</organism>
<protein>
    <submittedName>
        <fullName evidence="6">GrpE nucleotide exchange factor coiled-coil</fullName>
    </submittedName>
</protein>
<dbReference type="GO" id="GO:0006457">
    <property type="term" value="P:protein folding"/>
    <property type="evidence" value="ECO:0007669"/>
    <property type="project" value="InterPro"/>
</dbReference>
<dbReference type="HAMAP" id="MF_01151">
    <property type="entry name" value="GrpE"/>
    <property type="match status" value="1"/>
</dbReference>
<proteinExistence type="inferred from homology"/>
<dbReference type="PROSITE" id="PS01071">
    <property type="entry name" value="GRPE"/>
    <property type="match status" value="1"/>
</dbReference>
<reference evidence="6 7" key="1">
    <citation type="submission" date="2020-12" db="EMBL/GenBank/DDBJ databases">
        <title>Concerted genomic and epigenomic changes stabilize Arabidopsis allopolyploids.</title>
        <authorList>
            <person name="Chen Z."/>
        </authorList>
    </citation>
    <scope>NUCLEOTIDE SEQUENCE [LARGE SCALE GENOMIC DNA]</scope>
    <source>
        <strain evidence="6">Allo738</strain>
        <tissue evidence="6">Leaf</tissue>
    </source>
</reference>